<sequence>MRAIGCVGFGVMGEALIKGLRKEYPDSRLLVVEKSQKRMELAISEYRAENYNAKSSELFTLCDAVILAIKPQDIDVLRTMAPSSCSAVIFSIIAGKPISWFSEVFSTCEIVRAMPNISAMVGKAPVAISLHPDASERALTVGRAVASAVGTCFEIPERLMPAFTGLSGSGIAYVLSFMQGMALGGTKAGISYSQSLEIVSQLIEGTIALQKELGNHPEELVSRVTSPAGTTIEGIHALESGGFKGLVINAVVSAAERAKDFEK</sequence>
<evidence type="ECO:0000256" key="3">
    <source>
        <dbReference type="ARBA" id="ARBA00023002"/>
    </source>
</evidence>
<comment type="function">
    <text evidence="4">Catalyzes the reduction of 1-pyrroline-5-carboxylate (PCA) to L-proline.</text>
</comment>
<dbReference type="PIRSF" id="PIRSF000193">
    <property type="entry name" value="Pyrrol-5-carb_rd"/>
    <property type="match status" value="1"/>
</dbReference>
<keyword evidence="4" id="KW-0963">Cytoplasm</keyword>
<dbReference type="InterPro" id="IPR029036">
    <property type="entry name" value="P5CR_dimer"/>
</dbReference>
<evidence type="ECO:0000313" key="9">
    <source>
        <dbReference type="EMBL" id="MEM5948287.1"/>
    </source>
</evidence>
<comment type="catalytic activity">
    <reaction evidence="4">
        <text>L-proline + NAD(+) = (S)-1-pyrroline-5-carboxylate + NADH + 2 H(+)</text>
        <dbReference type="Rhea" id="RHEA:14105"/>
        <dbReference type="ChEBI" id="CHEBI:15378"/>
        <dbReference type="ChEBI" id="CHEBI:17388"/>
        <dbReference type="ChEBI" id="CHEBI:57540"/>
        <dbReference type="ChEBI" id="CHEBI:57945"/>
        <dbReference type="ChEBI" id="CHEBI:60039"/>
        <dbReference type="EC" id="1.5.1.2"/>
    </reaction>
</comment>
<protein>
    <recommendedName>
        <fullName evidence="4 5">Pyrroline-5-carboxylate reductase</fullName>
        <shortName evidence="4">P5C reductase</shortName>
        <shortName evidence="4">P5CR</shortName>
        <ecNumber evidence="4 5">1.5.1.2</ecNumber>
    </recommendedName>
    <alternativeName>
        <fullName evidence="4">PCA reductase</fullName>
    </alternativeName>
</protein>
<feature type="domain" description="Pyrroline-5-carboxylate reductase catalytic N-terminal" evidence="7">
    <location>
        <begin position="4"/>
        <end position="94"/>
    </location>
</feature>
<dbReference type="Gene3D" id="1.10.3730.10">
    <property type="entry name" value="ProC C-terminal domain-like"/>
    <property type="match status" value="1"/>
</dbReference>
<dbReference type="PROSITE" id="PS00521">
    <property type="entry name" value="P5CR"/>
    <property type="match status" value="1"/>
</dbReference>
<organism evidence="9 10">
    <name type="scientific">Rarispira pelagica</name>
    <dbReference type="NCBI Taxonomy" id="3141764"/>
    <lineage>
        <taxon>Bacteria</taxon>
        <taxon>Pseudomonadati</taxon>
        <taxon>Spirochaetota</taxon>
        <taxon>Spirochaetia</taxon>
        <taxon>Winmispirales</taxon>
        <taxon>Winmispiraceae</taxon>
        <taxon>Rarispira</taxon>
    </lineage>
</organism>
<dbReference type="HAMAP" id="MF_01925">
    <property type="entry name" value="P5C_reductase"/>
    <property type="match status" value="1"/>
</dbReference>
<evidence type="ECO:0000256" key="2">
    <source>
        <dbReference type="ARBA" id="ARBA00022857"/>
    </source>
</evidence>
<reference evidence="9 10" key="1">
    <citation type="submission" date="2024-03" db="EMBL/GenBank/DDBJ databases">
        <title>Ignisphaera cupida sp. nov., a hyperthermophilic hydrolytic archaeon from a hot spring of Kamchatka, and proposal of Ignisphaeraceae fam. nov.</title>
        <authorList>
            <person name="Podosokorskaya O.A."/>
            <person name="Elcheninov A.G."/>
            <person name="Maltseva A.I."/>
            <person name="Zayulina K.S."/>
            <person name="Novikov A."/>
            <person name="Merkel A.Y."/>
        </authorList>
    </citation>
    <scope>NUCLEOTIDE SEQUENCE [LARGE SCALE GENOMIC DNA]</scope>
    <source>
        <strain evidence="9 10">38H-sp</strain>
    </source>
</reference>
<comment type="pathway">
    <text evidence="4 6">Amino-acid biosynthesis; L-proline biosynthesis; L-proline from L-glutamate 5-semialdehyde: step 1/1.</text>
</comment>
<dbReference type="NCBIfam" id="TIGR00112">
    <property type="entry name" value="proC"/>
    <property type="match status" value="1"/>
</dbReference>
<dbReference type="EC" id="1.5.1.2" evidence="4 5"/>
<dbReference type="SUPFAM" id="SSF51735">
    <property type="entry name" value="NAD(P)-binding Rossmann-fold domains"/>
    <property type="match status" value="1"/>
</dbReference>
<evidence type="ECO:0000256" key="4">
    <source>
        <dbReference type="HAMAP-Rule" id="MF_01925"/>
    </source>
</evidence>
<keyword evidence="4 6" id="KW-0028">Amino-acid biosynthesis</keyword>
<dbReference type="InterPro" id="IPR028939">
    <property type="entry name" value="P5C_Rdtase_cat_N"/>
</dbReference>
<comment type="caution">
    <text evidence="9">The sequence shown here is derived from an EMBL/GenBank/DDBJ whole genome shotgun (WGS) entry which is preliminary data.</text>
</comment>
<keyword evidence="10" id="KW-1185">Reference proteome</keyword>
<feature type="domain" description="Pyrroline-5-carboxylate reductase dimerisation" evidence="8">
    <location>
        <begin position="157"/>
        <end position="259"/>
    </location>
</feature>
<proteinExistence type="inferred from homology"/>
<keyword evidence="2 4" id="KW-0521">NADP</keyword>
<dbReference type="GO" id="GO:0004735">
    <property type="term" value="F:pyrroline-5-carboxylate reductase activity"/>
    <property type="evidence" value="ECO:0007669"/>
    <property type="project" value="UniProtKB-EC"/>
</dbReference>
<dbReference type="Pfam" id="PF03807">
    <property type="entry name" value="F420_oxidored"/>
    <property type="match status" value="1"/>
</dbReference>
<dbReference type="InterPro" id="IPR036291">
    <property type="entry name" value="NAD(P)-bd_dom_sf"/>
</dbReference>
<name>A0ABU9UDR6_9SPIR</name>
<dbReference type="RefSeq" id="WP_420069740.1">
    <property type="nucleotide sequence ID" value="NZ_JBCHKQ010000003.1"/>
</dbReference>
<evidence type="ECO:0000256" key="1">
    <source>
        <dbReference type="ARBA" id="ARBA00005525"/>
    </source>
</evidence>
<dbReference type="PANTHER" id="PTHR11645:SF0">
    <property type="entry name" value="PYRROLINE-5-CARBOXYLATE REDUCTASE 3"/>
    <property type="match status" value="1"/>
</dbReference>
<dbReference type="Proteomes" id="UP001466331">
    <property type="component" value="Unassembled WGS sequence"/>
</dbReference>
<comment type="catalytic activity">
    <reaction evidence="4 6">
        <text>L-proline + NADP(+) = (S)-1-pyrroline-5-carboxylate + NADPH + 2 H(+)</text>
        <dbReference type="Rhea" id="RHEA:14109"/>
        <dbReference type="ChEBI" id="CHEBI:15378"/>
        <dbReference type="ChEBI" id="CHEBI:17388"/>
        <dbReference type="ChEBI" id="CHEBI:57783"/>
        <dbReference type="ChEBI" id="CHEBI:58349"/>
        <dbReference type="ChEBI" id="CHEBI:60039"/>
        <dbReference type="EC" id="1.5.1.2"/>
    </reaction>
</comment>
<evidence type="ECO:0000259" key="7">
    <source>
        <dbReference type="Pfam" id="PF03807"/>
    </source>
</evidence>
<dbReference type="Pfam" id="PF14748">
    <property type="entry name" value="P5CR_dimer"/>
    <property type="match status" value="1"/>
</dbReference>
<dbReference type="PANTHER" id="PTHR11645">
    <property type="entry name" value="PYRROLINE-5-CARBOXYLATE REDUCTASE"/>
    <property type="match status" value="1"/>
</dbReference>
<evidence type="ECO:0000256" key="5">
    <source>
        <dbReference type="NCBIfam" id="TIGR00112"/>
    </source>
</evidence>
<evidence type="ECO:0000313" key="10">
    <source>
        <dbReference type="Proteomes" id="UP001466331"/>
    </source>
</evidence>
<comment type="subcellular location">
    <subcellularLocation>
        <location evidence="4">Cytoplasm</location>
    </subcellularLocation>
</comment>
<keyword evidence="4 6" id="KW-0641">Proline biosynthesis</keyword>
<dbReference type="InterPro" id="IPR000304">
    <property type="entry name" value="Pyrroline-COOH_reductase"/>
</dbReference>
<keyword evidence="3 4" id="KW-0560">Oxidoreductase</keyword>
<dbReference type="InterPro" id="IPR053790">
    <property type="entry name" value="P5CR-like_CS"/>
</dbReference>
<dbReference type="Gene3D" id="3.40.50.720">
    <property type="entry name" value="NAD(P)-binding Rossmann-like Domain"/>
    <property type="match status" value="1"/>
</dbReference>
<comment type="similarity">
    <text evidence="1 4 6">Belongs to the pyrroline-5-carboxylate reductase family.</text>
</comment>
<evidence type="ECO:0000259" key="8">
    <source>
        <dbReference type="Pfam" id="PF14748"/>
    </source>
</evidence>
<dbReference type="InterPro" id="IPR008927">
    <property type="entry name" value="6-PGluconate_DH-like_C_sf"/>
</dbReference>
<gene>
    <name evidence="4 9" type="primary">proC</name>
    <name evidence="9" type="ORF">WKV44_07000</name>
</gene>
<dbReference type="EMBL" id="JBCHKQ010000003">
    <property type="protein sequence ID" value="MEM5948287.1"/>
    <property type="molecule type" value="Genomic_DNA"/>
</dbReference>
<evidence type="ECO:0000256" key="6">
    <source>
        <dbReference type="RuleBase" id="RU003903"/>
    </source>
</evidence>
<accession>A0ABU9UDR6</accession>
<dbReference type="SUPFAM" id="SSF48179">
    <property type="entry name" value="6-phosphogluconate dehydrogenase C-terminal domain-like"/>
    <property type="match status" value="1"/>
</dbReference>